<keyword evidence="1" id="KW-0521">NADP</keyword>
<comment type="catalytic activity">
    <reaction evidence="1">
        <text>(6R)-NADPHX = (6S)-NADPHX</text>
        <dbReference type="Rhea" id="RHEA:32227"/>
        <dbReference type="ChEBI" id="CHEBI:64076"/>
        <dbReference type="ChEBI" id="CHEBI:64077"/>
        <dbReference type="EC" id="5.1.99.6"/>
    </reaction>
</comment>
<feature type="binding site" evidence="1">
    <location>
        <begin position="60"/>
        <end position="64"/>
    </location>
    <ligand>
        <name>(6S)-NADPHX</name>
        <dbReference type="ChEBI" id="CHEBI:64076"/>
    </ligand>
</feature>
<evidence type="ECO:0000256" key="1">
    <source>
        <dbReference type="HAMAP-Rule" id="MF_01966"/>
    </source>
</evidence>
<dbReference type="InterPro" id="IPR036652">
    <property type="entry name" value="YjeF_N_dom_sf"/>
</dbReference>
<dbReference type="RefSeq" id="WP_234990240.1">
    <property type="nucleotide sequence ID" value="NZ_FTOQ01000006.1"/>
</dbReference>
<reference evidence="4" key="1">
    <citation type="submission" date="2017-01" db="EMBL/GenBank/DDBJ databases">
        <authorList>
            <person name="Varghese N."/>
            <person name="Submissions S."/>
        </authorList>
    </citation>
    <scope>NUCLEOTIDE SEQUENCE [LARGE SCALE GENOMIC DNA]</scope>
    <source>
        <strain evidence="4">DSM 29430</strain>
    </source>
</reference>
<evidence type="ECO:0000259" key="2">
    <source>
        <dbReference type="PROSITE" id="PS51385"/>
    </source>
</evidence>
<name>A0A1N7MZS3_9RHOB</name>
<dbReference type="HAMAP" id="MF_01966">
    <property type="entry name" value="NADHX_epimerase"/>
    <property type="match status" value="1"/>
</dbReference>
<accession>A0A1N7MZS3</accession>
<dbReference type="PROSITE" id="PS51385">
    <property type="entry name" value="YJEF_N"/>
    <property type="match status" value="1"/>
</dbReference>
<dbReference type="GO" id="GO:0052856">
    <property type="term" value="F:NAD(P)HX epimerase activity"/>
    <property type="evidence" value="ECO:0007669"/>
    <property type="project" value="UniProtKB-UniRule"/>
</dbReference>
<dbReference type="Proteomes" id="UP000186684">
    <property type="component" value="Unassembled WGS sequence"/>
</dbReference>
<sequence length="217" mass="22040">MRAAPVLTAAEMRACEARAMASGAVSGRALMERAGRGAAEAIAARAGAARIAVILCGPGNNGGDGYVIARHLREAGWEVHVCAMGDPARLPPDAAANHAAWSAMGPVHPYTAEVIAGLDLPEDAPVVLVDALFGIGQRAPLYAVVAPARDWIAARAPRPFVAAVDLPTGYDADTGAALADTPMPCDLAVTFHARKPVHAMGALGAAEIAVVDIGLSS</sequence>
<keyword evidence="1" id="KW-0520">NAD</keyword>
<feature type="binding site" evidence="1">
    <location>
        <position position="165"/>
    </location>
    <ligand>
        <name>(6S)-NADPHX</name>
        <dbReference type="ChEBI" id="CHEBI:64076"/>
    </ligand>
</feature>
<dbReference type="Pfam" id="PF03853">
    <property type="entry name" value="YjeF_N"/>
    <property type="match status" value="1"/>
</dbReference>
<feature type="binding site" evidence="1">
    <location>
        <begin position="134"/>
        <end position="140"/>
    </location>
    <ligand>
        <name>(6S)-NADPHX</name>
        <dbReference type="ChEBI" id="CHEBI:64076"/>
    </ligand>
</feature>
<dbReference type="InterPro" id="IPR004443">
    <property type="entry name" value="YjeF_N_dom"/>
</dbReference>
<proteinExistence type="inferred from homology"/>
<keyword evidence="1" id="KW-0547">Nucleotide-binding</keyword>
<dbReference type="Gene3D" id="3.40.50.10260">
    <property type="entry name" value="YjeF N-terminal domain"/>
    <property type="match status" value="1"/>
</dbReference>
<comment type="caution">
    <text evidence="1">Lacks conserved residue(s) required for the propagation of feature annotation.</text>
</comment>
<dbReference type="AlphaFoldDB" id="A0A1N7MZS3"/>
<dbReference type="GO" id="GO:0046872">
    <property type="term" value="F:metal ion binding"/>
    <property type="evidence" value="ECO:0007669"/>
    <property type="project" value="UniProtKB-KW"/>
</dbReference>
<comment type="function">
    <text evidence="1">Catalyzes the epimerization of the S- and R-forms of NAD(P)HX, a damaged form of NAD(P)H that is a result of enzymatic or heat-dependent hydration. This is a prerequisite for the S-specific NAD(P)H-hydrate dehydratase to allow the repair of both epimers of NAD(P)HX.</text>
</comment>
<dbReference type="EC" id="5.1.99.6" evidence="1"/>
<dbReference type="STRING" id="633194.SAMN05421759_10693"/>
<dbReference type="SUPFAM" id="SSF64153">
    <property type="entry name" value="YjeF N-terminal domain-like"/>
    <property type="match status" value="1"/>
</dbReference>
<comment type="cofactor">
    <cofactor evidence="1">
        <name>K(+)</name>
        <dbReference type="ChEBI" id="CHEBI:29103"/>
    </cofactor>
    <text evidence="1">Binds 1 potassium ion per subunit.</text>
</comment>
<gene>
    <name evidence="1" type="primary">nnrE</name>
    <name evidence="3" type="ORF">SAMN05421759_10693</name>
</gene>
<comment type="similarity">
    <text evidence="1">Belongs to the NnrE/AIBP family.</text>
</comment>
<keyword evidence="1" id="KW-0413">Isomerase</keyword>
<evidence type="ECO:0000313" key="3">
    <source>
        <dbReference type="EMBL" id="SIS91606.1"/>
    </source>
</evidence>
<feature type="binding site" evidence="1">
    <location>
        <position position="61"/>
    </location>
    <ligand>
        <name>K(+)</name>
        <dbReference type="ChEBI" id="CHEBI:29103"/>
    </ligand>
</feature>
<keyword evidence="1" id="KW-0479">Metal-binding</keyword>
<keyword evidence="4" id="KW-1185">Reference proteome</keyword>
<feature type="binding site" evidence="1">
    <location>
        <position position="130"/>
    </location>
    <ligand>
        <name>K(+)</name>
        <dbReference type="ChEBI" id="CHEBI:29103"/>
    </ligand>
</feature>
<evidence type="ECO:0000313" key="4">
    <source>
        <dbReference type="Proteomes" id="UP000186684"/>
    </source>
</evidence>
<dbReference type="NCBIfam" id="TIGR00197">
    <property type="entry name" value="yjeF_nterm"/>
    <property type="match status" value="1"/>
</dbReference>
<organism evidence="3 4">
    <name type="scientific">Roseivivax lentus</name>
    <dbReference type="NCBI Taxonomy" id="633194"/>
    <lineage>
        <taxon>Bacteria</taxon>
        <taxon>Pseudomonadati</taxon>
        <taxon>Pseudomonadota</taxon>
        <taxon>Alphaproteobacteria</taxon>
        <taxon>Rhodobacterales</taxon>
        <taxon>Roseobacteraceae</taxon>
        <taxon>Roseivivax</taxon>
    </lineage>
</organism>
<comment type="catalytic activity">
    <reaction evidence="1">
        <text>(6R)-NADHX = (6S)-NADHX</text>
        <dbReference type="Rhea" id="RHEA:32215"/>
        <dbReference type="ChEBI" id="CHEBI:64074"/>
        <dbReference type="ChEBI" id="CHEBI:64075"/>
        <dbReference type="EC" id="5.1.99.6"/>
    </reaction>
</comment>
<dbReference type="GO" id="GO:0000166">
    <property type="term" value="F:nucleotide binding"/>
    <property type="evidence" value="ECO:0007669"/>
    <property type="project" value="UniProtKB-KW"/>
</dbReference>
<feature type="binding site" evidence="1">
    <location>
        <position position="168"/>
    </location>
    <ligand>
        <name>K(+)</name>
        <dbReference type="ChEBI" id="CHEBI:29103"/>
    </ligand>
</feature>
<feature type="domain" description="YjeF N-terminal" evidence="2">
    <location>
        <begin position="12"/>
        <end position="217"/>
    </location>
</feature>
<dbReference type="EMBL" id="FTOQ01000006">
    <property type="protein sequence ID" value="SIS91606.1"/>
    <property type="molecule type" value="Genomic_DNA"/>
</dbReference>
<keyword evidence="1" id="KW-0630">Potassium</keyword>
<protein>
    <recommendedName>
        <fullName evidence="1">NAD(P)H-hydrate epimerase</fullName>
        <ecNumber evidence="1">5.1.99.6</ecNumber>
    </recommendedName>
    <alternativeName>
        <fullName evidence="1">NAD(P)HX epimerase</fullName>
    </alternativeName>
</protein>